<dbReference type="KEGG" id="fek:C1H87_01065"/>
<sequence length="185" mass="20699">MRFVYFFIGIIIMTYSCKSSKTVATQAEIDFLSTTVKNKKFNIESIWAYPQVTNAMQQVLNSGLLQPGSTANAISLIGNDNFLTINGDSISSFLPYFGERQMQIAYNGGDSAIQFKGIVENYEAVQNKDNSYAITFQARSNSESFQVYIKLFPSLKTHMTLNGNSRFSISYSGSLEPIPQEEEVE</sequence>
<protein>
    <recommendedName>
        <fullName evidence="3">DUF4251 domain-containing protein</fullName>
    </recommendedName>
</protein>
<proteinExistence type="predicted"/>
<dbReference type="AlphaFoldDB" id="A0A2K9PJZ5"/>
<keyword evidence="2" id="KW-1185">Reference proteome</keyword>
<accession>A0A2K9PJZ5</accession>
<dbReference type="Gene3D" id="2.40.128.410">
    <property type="match status" value="1"/>
</dbReference>
<dbReference type="RefSeq" id="WP_102754043.1">
    <property type="nucleotide sequence ID" value="NZ_CP025791.1"/>
</dbReference>
<evidence type="ECO:0000313" key="1">
    <source>
        <dbReference type="EMBL" id="AUP77383.1"/>
    </source>
</evidence>
<gene>
    <name evidence="1" type="ORF">C1H87_01065</name>
</gene>
<evidence type="ECO:0000313" key="2">
    <source>
        <dbReference type="Proteomes" id="UP000235826"/>
    </source>
</evidence>
<name>A0A2K9PJZ5_9FLAO</name>
<reference evidence="1 2" key="1">
    <citation type="submission" date="2018-01" db="EMBL/GenBank/DDBJ databases">
        <title>Complete genome sequence of Flavivirga eckloniae ECD14 isolated from seaweed Ecklonia cava.</title>
        <authorList>
            <person name="Lee J.H."/>
            <person name="Baik K.S."/>
            <person name="Seong C.N."/>
        </authorList>
    </citation>
    <scope>NUCLEOTIDE SEQUENCE [LARGE SCALE GENOMIC DNA]</scope>
    <source>
        <strain evidence="1 2">ECD14</strain>
    </source>
</reference>
<dbReference type="OrthoDB" id="1448121at2"/>
<dbReference type="EMBL" id="CP025791">
    <property type="protein sequence ID" value="AUP77383.1"/>
    <property type="molecule type" value="Genomic_DNA"/>
</dbReference>
<organism evidence="1 2">
    <name type="scientific">Flavivirga eckloniae</name>
    <dbReference type="NCBI Taxonomy" id="1803846"/>
    <lineage>
        <taxon>Bacteria</taxon>
        <taxon>Pseudomonadati</taxon>
        <taxon>Bacteroidota</taxon>
        <taxon>Flavobacteriia</taxon>
        <taxon>Flavobacteriales</taxon>
        <taxon>Flavobacteriaceae</taxon>
        <taxon>Flavivirga</taxon>
    </lineage>
</organism>
<evidence type="ECO:0008006" key="3">
    <source>
        <dbReference type="Google" id="ProtNLM"/>
    </source>
</evidence>
<dbReference type="PROSITE" id="PS51257">
    <property type="entry name" value="PROKAR_LIPOPROTEIN"/>
    <property type="match status" value="1"/>
</dbReference>
<dbReference type="Proteomes" id="UP000235826">
    <property type="component" value="Chromosome"/>
</dbReference>
<dbReference type="InterPro" id="IPR025347">
    <property type="entry name" value="DUF4251"/>
</dbReference>
<dbReference type="Pfam" id="PF14059">
    <property type="entry name" value="DUF4251"/>
    <property type="match status" value="1"/>
</dbReference>